<dbReference type="OrthoDB" id="78437at2759"/>
<dbReference type="EMBL" id="VXIV02002442">
    <property type="protein sequence ID" value="KAF6025565.1"/>
    <property type="molecule type" value="Genomic_DNA"/>
</dbReference>
<dbReference type="InterPro" id="IPR012677">
    <property type="entry name" value="Nucleotide-bd_a/b_plait_sf"/>
</dbReference>
<keyword evidence="2 3" id="KW-0694">RNA-binding</keyword>
<sequence>MASESAYPPFSRLFIIGDKRAKEEDYTTSFDKFGEIATVTFIKDKSGQNKGIVYIQMKKTSDACKAVEAMDGQCVGDSTRPLKVLIATNRSDSSTDEDIMAQVSRLFVVIPKTHTEEDVRQIFEKYGNIRKIVVVKDKKTNESRGLSYVTFQKASDAAMAYEDCSPDFRPKFADPVPRKRQFDDADSRSFDGMRGSGIGSMSVNSGQGPADFMANFPHNNQFYLKVRTPKGLTQHQLTRLFNIVPTLEFCRLATNQFSTTDTAIVGFSSASCCAYAKEALHGFEYPPGCPLDIEYYDGNGMDESGYGSYNNGAAGGVYAGSQSYSQTQMYGQQTAGRSSYQPPSPPSGTTVLSNSETKKRLFIVSYPERVSTRVLSDMFSRFGNFISVSYIPGKNYGFAKFASVESADNAQKYMHGENISGNNLKCLEAEDPPPESKKAKN</sequence>
<dbReference type="InterPro" id="IPR000504">
    <property type="entry name" value="RRM_dom"/>
</dbReference>
<name>A0A7J7JHG9_BUGNE</name>
<comment type="caution">
    <text evidence="6">The sequence shown here is derived from an EMBL/GenBank/DDBJ whole genome shotgun (WGS) entry which is preliminary data.</text>
</comment>
<dbReference type="Gene3D" id="3.30.70.330">
    <property type="match status" value="4"/>
</dbReference>
<accession>A0A7J7JHG9</accession>
<feature type="domain" description="RRM" evidence="5">
    <location>
        <begin position="110"/>
        <end position="187"/>
    </location>
</feature>
<feature type="domain" description="RRM" evidence="5">
    <location>
        <begin position="359"/>
        <end position="431"/>
    </location>
</feature>
<dbReference type="PROSITE" id="PS50102">
    <property type="entry name" value="RRM"/>
    <property type="match status" value="3"/>
</dbReference>
<organism evidence="6 7">
    <name type="scientific">Bugula neritina</name>
    <name type="common">Brown bryozoan</name>
    <name type="synonym">Sertularia neritina</name>
    <dbReference type="NCBI Taxonomy" id="10212"/>
    <lineage>
        <taxon>Eukaryota</taxon>
        <taxon>Metazoa</taxon>
        <taxon>Spiralia</taxon>
        <taxon>Lophotrochozoa</taxon>
        <taxon>Bryozoa</taxon>
        <taxon>Gymnolaemata</taxon>
        <taxon>Cheilostomatida</taxon>
        <taxon>Flustrina</taxon>
        <taxon>Buguloidea</taxon>
        <taxon>Bugulidae</taxon>
        <taxon>Bugula</taxon>
    </lineage>
</organism>
<dbReference type="AlphaFoldDB" id="A0A7J7JHG9"/>
<evidence type="ECO:0000313" key="7">
    <source>
        <dbReference type="Proteomes" id="UP000593567"/>
    </source>
</evidence>
<feature type="region of interest" description="Disordered" evidence="4">
    <location>
        <begin position="330"/>
        <end position="352"/>
    </location>
</feature>
<gene>
    <name evidence="6" type="ORF">EB796_016107</name>
</gene>
<dbReference type="SUPFAM" id="SSF54928">
    <property type="entry name" value="RNA-binding domain, RBD"/>
    <property type="match status" value="2"/>
</dbReference>
<evidence type="ECO:0000256" key="1">
    <source>
        <dbReference type="ARBA" id="ARBA00022737"/>
    </source>
</evidence>
<proteinExistence type="predicted"/>
<keyword evidence="1" id="KW-0677">Repeat</keyword>
<dbReference type="PANTHER" id="PTHR24012">
    <property type="entry name" value="RNA BINDING PROTEIN"/>
    <property type="match status" value="1"/>
</dbReference>
<evidence type="ECO:0000256" key="3">
    <source>
        <dbReference type="PROSITE-ProRule" id="PRU00176"/>
    </source>
</evidence>
<evidence type="ECO:0000259" key="5">
    <source>
        <dbReference type="PROSITE" id="PS50102"/>
    </source>
</evidence>
<keyword evidence="7" id="KW-1185">Reference proteome</keyword>
<evidence type="ECO:0000256" key="2">
    <source>
        <dbReference type="ARBA" id="ARBA00022884"/>
    </source>
</evidence>
<evidence type="ECO:0000256" key="4">
    <source>
        <dbReference type="SAM" id="MobiDB-lite"/>
    </source>
</evidence>
<dbReference type="Proteomes" id="UP000593567">
    <property type="component" value="Unassembled WGS sequence"/>
</dbReference>
<dbReference type="Pfam" id="PF00076">
    <property type="entry name" value="RRM_1"/>
    <property type="match status" value="3"/>
</dbReference>
<reference evidence="6" key="1">
    <citation type="submission" date="2020-06" db="EMBL/GenBank/DDBJ databases">
        <title>Draft genome of Bugula neritina, a colonial animal packing powerful symbionts and potential medicines.</title>
        <authorList>
            <person name="Rayko M."/>
        </authorList>
    </citation>
    <scope>NUCLEOTIDE SEQUENCE [LARGE SCALE GENOMIC DNA]</scope>
    <source>
        <strain evidence="6">Kwan_BN1</strain>
    </source>
</reference>
<evidence type="ECO:0000313" key="6">
    <source>
        <dbReference type="EMBL" id="KAF6025565.1"/>
    </source>
</evidence>
<dbReference type="SMART" id="SM00360">
    <property type="entry name" value="RRM"/>
    <property type="match status" value="4"/>
</dbReference>
<dbReference type="GO" id="GO:0003723">
    <property type="term" value="F:RNA binding"/>
    <property type="evidence" value="ECO:0007669"/>
    <property type="project" value="UniProtKB-UniRule"/>
</dbReference>
<dbReference type="InterPro" id="IPR035979">
    <property type="entry name" value="RBD_domain_sf"/>
</dbReference>
<protein>
    <submittedName>
        <fullName evidence="6">RBM45</fullName>
    </submittedName>
</protein>
<feature type="domain" description="RRM" evidence="5">
    <location>
        <begin position="11"/>
        <end position="89"/>
    </location>
</feature>